<dbReference type="PROSITE" id="PS50011">
    <property type="entry name" value="PROTEIN_KINASE_DOM"/>
    <property type="match status" value="1"/>
</dbReference>
<keyword evidence="3" id="KW-1185">Reference proteome</keyword>
<dbReference type="PANTHER" id="PTHR45631">
    <property type="entry name" value="OS07G0107800 PROTEIN-RELATED"/>
    <property type="match status" value="1"/>
</dbReference>
<dbReference type="AlphaFoldDB" id="A0AAN7LAT6"/>
<name>A0AAN7LAT6_9MYRT</name>
<sequence>MQEYCRSVRFHSSGILTKKSDVYSFGIVLLELITGRPAIKKSPGISLYIIDWVTPLVERGDIQSIVDSRLRGQLKDSAAWKVVEIAMSCISPSSCKRPNMEGVLSDLKECLRLETGIGYDNYMDNSASLEMPSAELDMAPKPR</sequence>
<dbReference type="InterPro" id="IPR001245">
    <property type="entry name" value="Ser-Thr/Tyr_kinase_cat_dom"/>
</dbReference>
<dbReference type="Proteomes" id="UP001345219">
    <property type="component" value="Chromosome 13"/>
</dbReference>
<dbReference type="PANTHER" id="PTHR45631:SF202">
    <property type="entry name" value="SENESCENCE-INDUCED RECEPTOR-LIKE SERINE_THREONINE-PROTEIN KINASE"/>
    <property type="match status" value="1"/>
</dbReference>
<dbReference type="InterPro" id="IPR000719">
    <property type="entry name" value="Prot_kinase_dom"/>
</dbReference>
<evidence type="ECO:0000313" key="2">
    <source>
        <dbReference type="EMBL" id="KAK4781179.1"/>
    </source>
</evidence>
<dbReference type="Pfam" id="PF07714">
    <property type="entry name" value="PK_Tyr_Ser-Thr"/>
    <property type="match status" value="1"/>
</dbReference>
<reference evidence="2 3" key="1">
    <citation type="journal article" date="2023" name="Hortic Res">
        <title>Pangenome of water caltrop reveals structural variations and asymmetric subgenome divergence after allopolyploidization.</title>
        <authorList>
            <person name="Zhang X."/>
            <person name="Chen Y."/>
            <person name="Wang L."/>
            <person name="Yuan Y."/>
            <person name="Fang M."/>
            <person name="Shi L."/>
            <person name="Lu R."/>
            <person name="Comes H.P."/>
            <person name="Ma Y."/>
            <person name="Chen Y."/>
            <person name="Huang G."/>
            <person name="Zhou Y."/>
            <person name="Zheng Z."/>
            <person name="Qiu Y."/>
        </authorList>
    </citation>
    <scope>NUCLEOTIDE SEQUENCE [LARGE SCALE GENOMIC DNA]</scope>
    <source>
        <tissue evidence="2">Roots</tissue>
    </source>
</reference>
<feature type="domain" description="Protein kinase" evidence="1">
    <location>
        <begin position="1"/>
        <end position="111"/>
    </location>
</feature>
<proteinExistence type="predicted"/>
<dbReference type="EMBL" id="JAXIOK010000001">
    <property type="protein sequence ID" value="KAK4781179.1"/>
    <property type="molecule type" value="Genomic_DNA"/>
</dbReference>
<gene>
    <name evidence="2" type="ORF">SAY87_017285</name>
</gene>
<dbReference type="GO" id="GO:0004672">
    <property type="term" value="F:protein kinase activity"/>
    <property type="evidence" value="ECO:0007669"/>
    <property type="project" value="InterPro"/>
</dbReference>
<dbReference type="GO" id="GO:0005524">
    <property type="term" value="F:ATP binding"/>
    <property type="evidence" value="ECO:0007669"/>
    <property type="project" value="InterPro"/>
</dbReference>
<dbReference type="InterPro" id="IPR011009">
    <property type="entry name" value="Kinase-like_dom_sf"/>
</dbReference>
<accession>A0AAN7LAT6</accession>
<protein>
    <recommendedName>
        <fullName evidence="1">Protein kinase domain-containing protein</fullName>
    </recommendedName>
</protein>
<evidence type="ECO:0000259" key="1">
    <source>
        <dbReference type="PROSITE" id="PS50011"/>
    </source>
</evidence>
<comment type="caution">
    <text evidence="2">The sequence shown here is derived from an EMBL/GenBank/DDBJ whole genome shotgun (WGS) entry which is preliminary data.</text>
</comment>
<dbReference type="Gene3D" id="1.10.510.10">
    <property type="entry name" value="Transferase(Phosphotransferase) domain 1"/>
    <property type="match status" value="1"/>
</dbReference>
<organism evidence="2 3">
    <name type="scientific">Trapa incisa</name>
    <dbReference type="NCBI Taxonomy" id="236973"/>
    <lineage>
        <taxon>Eukaryota</taxon>
        <taxon>Viridiplantae</taxon>
        <taxon>Streptophyta</taxon>
        <taxon>Embryophyta</taxon>
        <taxon>Tracheophyta</taxon>
        <taxon>Spermatophyta</taxon>
        <taxon>Magnoliopsida</taxon>
        <taxon>eudicotyledons</taxon>
        <taxon>Gunneridae</taxon>
        <taxon>Pentapetalae</taxon>
        <taxon>rosids</taxon>
        <taxon>malvids</taxon>
        <taxon>Myrtales</taxon>
        <taxon>Lythraceae</taxon>
        <taxon>Trapa</taxon>
    </lineage>
</organism>
<dbReference type="SUPFAM" id="SSF56112">
    <property type="entry name" value="Protein kinase-like (PK-like)"/>
    <property type="match status" value="1"/>
</dbReference>
<evidence type="ECO:0000313" key="3">
    <source>
        <dbReference type="Proteomes" id="UP001345219"/>
    </source>
</evidence>